<dbReference type="AlphaFoldDB" id="B8DK77"/>
<reference evidence="1" key="1">
    <citation type="submission" date="2008-10" db="EMBL/GenBank/DDBJ databases">
        <title>Complete sequence of Desulfovibrio vulgaris str. 'Miyazaki F'.</title>
        <authorList>
            <person name="Lucas S."/>
            <person name="Copeland A."/>
            <person name="Lapidus A."/>
            <person name="Glavina del Rio T."/>
            <person name="Dalin E."/>
            <person name="Tice H."/>
            <person name="Bruce D."/>
            <person name="Goodwin L."/>
            <person name="Pitluck S."/>
            <person name="Sims D."/>
            <person name="Brettin T."/>
            <person name="Detter J.C."/>
            <person name="Han C."/>
            <person name="Larimer F."/>
            <person name="Land M."/>
            <person name="Hauser L."/>
            <person name="Kyrpides N."/>
            <person name="Mikhailova N."/>
            <person name="Hazen T.C."/>
            <person name="Richardson P."/>
        </authorList>
    </citation>
    <scope>NUCLEOTIDE SEQUENCE</scope>
    <source>
        <strain evidence="1">Miyazaki F</strain>
    </source>
</reference>
<dbReference type="GO" id="GO:0003677">
    <property type="term" value="F:DNA binding"/>
    <property type="evidence" value="ECO:0007669"/>
    <property type="project" value="InterPro"/>
</dbReference>
<proteinExistence type="predicted"/>
<name>B8DK77_NITV9</name>
<evidence type="ECO:0000313" key="1">
    <source>
        <dbReference type="EMBL" id="ACL07673.1"/>
    </source>
</evidence>
<protein>
    <submittedName>
        <fullName evidence="1">Regulatory protein, LacI</fullName>
    </submittedName>
</protein>
<dbReference type="OrthoDB" id="5460170at2"/>
<organism evidence="1">
    <name type="scientific">Nitratidesulfovibrio vulgaris (strain DSM 19637 / Miyazaki F)</name>
    <name type="common">Desulfovibrio vulgaris</name>
    <dbReference type="NCBI Taxonomy" id="883"/>
    <lineage>
        <taxon>Bacteria</taxon>
        <taxon>Pseudomonadati</taxon>
        <taxon>Thermodesulfobacteriota</taxon>
        <taxon>Desulfovibrionia</taxon>
        <taxon>Desulfovibrionales</taxon>
        <taxon>Desulfovibrionaceae</taxon>
        <taxon>Nitratidesulfovibrio</taxon>
    </lineage>
</organism>
<sequence length="109" mass="12066">MTHDWLELLRHAAADRTKAAVARELGVSRPSVSLLLAGRYPGRTDRMAQRILETYGRVACPFLGRELTALECARHNGPMPTSSPAALRHWRACQACPHRPQPDQQNGGN</sequence>
<dbReference type="KEGG" id="dvm:DvMF_0716"/>
<accession>B8DK77</accession>
<dbReference type="InterPro" id="IPR010982">
    <property type="entry name" value="Lambda_DNA-bd_dom_sf"/>
</dbReference>
<gene>
    <name evidence="1" type="ordered locus">DvMF_0716</name>
</gene>
<dbReference type="eggNOG" id="ENOG50334F4">
    <property type="taxonomic scope" value="Bacteria"/>
</dbReference>
<dbReference type="Gene3D" id="1.10.260.40">
    <property type="entry name" value="lambda repressor-like DNA-binding domains"/>
    <property type="match status" value="1"/>
</dbReference>
<dbReference type="EMBL" id="CP001197">
    <property type="protein sequence ID" value="ACL07673.1"/>
    <property type="molecule type" value="Genomic_DNA"/>
</dbReference>
<dbReference type="STRING" id="883.DvMF_0716"/>
<dbReference type="HOGENOM" id="CLU_147807_1_0_7"/>